<accession>A0A381R1R0</accession>
<evidence type="ECO:0000259" key="12">
    <source>
        <dbReference type="Pfam" id="PF04452"/>
    </source>
</evidence>
<keyword evidence="7" id="KW-0808">Transferase</keyword>
<dbReference type="GO" id="GO:0005737">
    <property type="term" value="C:cytoplasm"/>
    <property type="evidence" value="ECO:0007669"/>
    <property type="project" value="UniProtKB-SubCell"/>
</dbReference>
<organism evidence="13">
    <name type="scientific">marine metagenome</name>
    <dbReference type="NCBI Taxonomy" id="408172"/>
    <lineage>
        <taxon>unclassified sequences</taxon>
        <taxon>metagenomes</taxon>
        <taxon>ecological metagenomes</taxon>
    </lineage>
</organism>
<evidence type="ECO:0000256" key="11">
    <source>
        <dbReference type="SAM" id="MobiDB-lite"/>
    </source>
</evidence>
<dbReference type="Pfam" id="PF04452">
    <property type="entry name" value="Methyltrans_RNA"/>
    <property type="match status" value="1"/>
</dbReference>
<evidence type="ECO:0000256" key="10">
    <source>
        <dbReference type="ARBA" id="ARBA00047944"/>
    </source>
</evidence>
<dbReference type="PANTHER" id="PTHR30027:SF3">
    <property type="entry name" value="16S RRNA (URACIL(1498)-N(3))-METHYLTRANSFERASE"/>
    <property type="match status" value="1"/>
</dbReference>
<dbReference type="SUPFAM" id="SSF88697">
    <property type="entry name" value="PUA domain-like"/>
    <property type="match status" value="1"/>
</dbReference>
<dbReference type="InterPro" id="IPR015947">
    <property type="entry name" value="PUA-like_sf"/>
</dbReference>
<dbReference type="GO" id="GO:0070475">
    <property type="term" value="P:rRNA base methylation"/>
    <property type="evidence" value="ECO:0007669"/>
    <property type="project" value="TreeGrafter"/>
</dbReference>
<dbReference type="Gene3D" id="3.40.1280.10">
    <property type="match status" value="1"/>
</dbReference>
<evidence type="ECO:0000256" key="8">
    <source>
        <dbReference type="ARBA" id="ARBA00022691"/>
    </source>
</evidence>
<keyword evidence="4" id="KW-0963">Cytoplasm</keyword>
<keyword evidence="6" id="KW-0489">Methyltransferase</keyword>
<comment type="catalytic activity">
    <reaction evidence="10">
        <text>uridine(1498) in 16S rRNA + S-adenosyl-L-methionine = N(3)-methyluridine(1498) in 16S rRNA + S-adenosyl-L-homocysteine + H(+)</text>
        <dbReference type="Rhea" id="RHEA:42920"/>
        <dbReference type="Rhea" id="RHEA-COMP:10283"/>
        <dbReference type="Rhea" id="RHEA-COMP:10284"/>
        <dbReference type="ChEBI" id="CHEBI:15378"/>
        <dbReference type="ChEBI" id="CHEBI:57856"/>
        <dbReference type="ChEBI" id="CHEBI:59789"/>
        <dbReference type="ChEBI" id="CHEBI:65315"/>
        <dbReference type="ChEBI" id="CHEBI:74502"/>
        <dbReference type="EC" id="2.1.1.193"/>
    </reaction>
</comment>
<dbReference type="NCBIfam" id="TIGR00046">
    <property type="entry name" value="RsmE family RNA methyltransferase"/>
    <property type="match status" value="1"/>
</dbReference>
<dbReference type="EMBL" id="UINC01001623">
    <property type="protein sequence ID" value="SUZ85164.1"/>
    <property type="molecule type" value="Genomic_DNA"/>
</dbReference>
<comment type="subcellular location">
    <subcellularLocation>
        <location evidence="1">Cytoplasm</location>
    </subcellularLocation>
</comment>
<evidence type="ECO:0000256" key="2">
    <source>
        <dbReference type="ARBA" id="ARBA00005528"/>
    </source>
</evidence>
<dbReference type="GO" id="GO:0070042">
    <property type="term" value="F:rRNA (uridine-N3-)-methyltransferase activity"/>
    <property type="evidence" value="ECO:0007669"/>
    <property type="project" value="TreeGrafter"/>
</dbReference>
<dbReference type="InterPro" id="IPR029028">
    <property type="entry name" value="Alpha/beta_knot_MTases"/>
</dbReference>
<evidence type="ECO:0000256" key="7">
    <source>
        <dbReference type="ARBA" id="ARBA00022679"/>
    </source>
</evidence>
<evidence type="ECO:0000256" key="9">
    <source>
        <dbReference type="ARBA" id="ARBA00025699"/>
    </source>
</evidence>
<dbReference type="PANTHER" id="PTHR30027">
    <property type="entry name" value="RIBOSOMAL RNA SMALL SUBUNIT METHYLTRANSFERASE E"/>
    <property type="match status" value="1"/>
</dbReference>
<comment type="similarity">
    <text evidence="2">Belongs to the RNA methyltransferase RsmE family.</text>
</comment>
<dbReference type="InterPro" id="IPR029026">
    <property type="entry name" value="tRNA_m1G_MTases_N"/>
</dbReference>
<dbReference type="EC" id="2.1.1.193" evidence="3"/>
<keyword evidence="8" id="KW-0949">S-adenosyl-L-methionine</keyword>
<proteinExistence type="inferred from homology"/>
<comment type="function">
    <text evidence="9">Specifically methylates the N3 position of the uracil ring of uridine 1498 (m3U1498) in 16S rRNA. Acts on the fully assembled 30S ribosomal subunit.</text>
</comment>
<dbReference type="AlphaFoldDB" id="A0A381R1R0"/>
<feature type="compositionally biased region" description="Basic and acidic residues" evidence="11">
    <location>
        <begin position="187"/>
        <end position="196"/>
    </location>
</feature>
<dbReference type="PIRSF" id="PIRSF015601">
    <property type="entry name" value="MTase_slr0722"/>
    <property type="match status" value="1"/>
</dbReference>
<evidence type="ECO:0000256" key="5">
    <source>
        <dbReference type="ARBA" id="ARBA00022552"/>
    </source>
</evidence>
<evidence type="ECO:0000256" key="4">
    <source>
        <dbReference type="ARBA" id="ARBA00022490"/>
    </source>
</evidence>
<dbReference type="InterPro" id="IPR006700">
    <property type="entry name" value="RsmE"/>
</dbReference>
<dbReference type="SUPFAM" id="SSF75217">
    <property type="entry name" value="alpha/beta knot"/>
    <property type="match status" value="1"/>
</dbReference>
<keyword evidence="5" id="KW-0698">rRNA processing</keyword>
<evidence type="ECO:0000313" key="13">
    <source>
        <dbReference type="EMBL" id="SUZ85164.1"/>
    </source>
</evidence>
<feature type="region of interest" description="Disordered" evidence="11">
    <location>
        <begin position="180"/>
        <end position="201"/>
    </location>
</feature>
<dbReference type="CDD" id="cd18084">
    <property type="entry name" value="RsmE-like"/>
    <property type="match status" value="1"/>
</dbReference>
<reference evidence="13" key="1">
    <citation type="submission" date="2018-05" db="EMBL/GenBank/DDBJ databases">
        <authorList>
            <person name="Lanie J.A."/>
            <person name="Ng W.-L."/>
            <person name="Kazmierczak K.M."/>
            <person name="Andrzejewski T.M."/>
            <person name="Davidsen T.M."/>
            <person name="Wayne K.J."/>
            <person name="Tettelin H."/>
            <person name="Glass J.I."/>
            <person name="Rusch D."/>
            <person name="Podicherti R."/>
            <person name="Tsui H.-C.T."/>
            <person name="Winkler M.E."/>
        </authorList>
    </citation>
    <scope>NUCLEOTIDE SEQUENCE</scope>
</reference>
<evidence type="ECO:0000256" key="3">
    <source>
        <dbReference type="ARBA" id="ARBA00012328"/>
    </source>
</evidence>
<name>A0A381R1R0_9ZZZZ</name>
<gene>
    <name evidence="13" type="ORF">METZ01_LOCUS38018</name>
</gene>
<evidence type="ECO:0000256" key="1">
    <source>
        <dbReference type="ARBA" id="ARBA00004496"/>
    </source>
</evidence>
<protein>
    <recommendedName>
        <fullName evidence="3">16S rRNA (uracil(1498)-N(3))-methyltransferase</fullName>
        <ecNumber evidence="3">2.1.1.193</ecNumber>
    </recommendedName>
</protein>
<feature type="domain" description="Ribosomal RNA small subunit methyltransferase E methyltransferase" evidence="12">
    <location>
        <begin position="73"/>
        <end position="242"/>
    </location>
</feature>
<evidence type="ECO:0000256" key="6">
    <source>
        <dbReference type="ARBA" id="ARBA00022603"/>
    </source>
</evidence>
<dbReference type="InterPro" id="IPR046886">
    <property type="entry name" value="RsmE_MTase_dom"/>
</dbReference>
<sequence>MSYFIFDGVLECGRQYELKGEEAGHILKSRRLRVGDYFLIQDEQGRRFEVVLQNLSRNSLKFVPEKTVAVPPQSPLRLEILQALPKEKALDFILQKTTELGVHRLDFFGGVHSSKVFRTSQAERQMVRWKRIALEASKQCGRQFPPEIYWHSNLETALSALPECPNSWVLSPGSADSVSWNNSTGADRAKPKEHQRVLVGPEGGFHPEEIDLALRSGMRPVDLGPRILRTETAAVSAVAILQFLWGDLSQNK</sequence>